<dbReference type="GO" id="GO:0003677">
    <property type="term" value="F:DNA binding"/>
    <property type="evidence" value="ECO:0007669"/>
    <property type="project" value="InterPro"/>
</dbReference>
<reference evidence="2" key="1">
    <citation type="submission" date="2021-04" db="EMBL/GenBank/DDBJ databases">
        <title>Draft genome sequence of Xylanibacillus composti strain K13.</title>
        <authorList>
            <person name="Uke A."/>
            <person name="Chhe C."/>
            <person name="Baramee S."/>
            <person name="Kosugi A."/>
        </authorList>
    </citation>
    <scope>NUCLEOTIDE SEQUENCE</scope>
    <source>
        <strain evidence="2">K13</strain>
    </source>
</reference>
<accession>A0A8J4H4C9</accession>
<dbReference type="Pfam" id="PF04397">
    <property type="entry name" value="LytTR"/>
    <property type="match status" value="1"/>
</dbReference>
<protein>
    <recommendedName>
        <fullName evidence="1">HTH LytTR-type domain-containing protein</fullName>
    </recommendedName>
</protein>
<dbReference type="EMBL" id="BOVK01000058">
    <property type="protein sequence ID" value="GIQ70787.1"/>
    <property type="molecule type" value="Genomic_DNA"/>
</dbReference>
<organism evidence="2 3">
    <name type="scientific">Xylanibacillus composti</name>
    <dbReference type="NCBI Taxonomy" id="1572762"/>
    <lineage>
        <taxon>Bacteria</taxon>
        <taxon>Bacillati</taxon>
        <taxon>Bacillota</taxon>
        <taxon>Bacilli</taxon>
        <taxon>Bacillales</taxon>
        <taxon>Paenibacillaceae</taxon>
        <taxon>Xylanibacillus</taxon>
    </lineage>
</organism>
<proteinExistence type="predicted"/>
<dbReference type="Proteomes" id="UP000677918">
    <property type="component" value="Unassembled WGS sequence"/>
</dbReference>
<gene>
    <name evidence="2" type="ORF">XYCOK13_36110</name>
</gene>
<comment type="caution">
    <text evidence="2">The sequence shown here is derived from an EMBL/GenBank/DDBJ whole genome shotgun (WGS) entry which is preliminary data.</text>
</comment>
<dbReference type="SMART" id="SM00850">
    <property type="entry name" value="LytTR"/>
    <property type="match status" value="1"/>
</dbReference>
<feature type="domain" description="HTH LytTR-type" evidence="1">
    <location>
        <begin position="14"/>
        <end position="113"/>
    </location>
</feature>
<keyword evidence="3" id="KW-1185">Reference proteome</keyword>
<dbReference type="RefSeq" id="WP_213413598.1">
    <property type="nucleotide sequence ID" value="NZ_BOVK01000058.1"/>
</dbReference>
<evidence type="ECO:0000313" key="2">
    <source>
        <dbReference type="EMBL" id="GIQ70787.1"/>
    </source>
</evidence>
<sequence>MQVPVLKHLDNGDTELHMLDLNDVIYICVENRTLVYHTVDQAYRHISTLSDWEDHLTEYGFDLTDKTNLVNISKIKKLDSKQGKLYFEEEPTSKSKFATIAFIKQKLFKNLILRAIANNKGTSLEYNLKGQGKGARLESENSLAD</sequence>
<evidence type="ECO:0000313" key="3">
    <source>
        <dbReference type="Proteomes" id="UP000677918"/>
    </source>
</evidence>
<dbReference type="InterPro" id="IPR007492">
    <property type="entry name" value="LytTR_DNA-bd_dom"/>
</dbReference>
<dbReference type="AlphaFoldDB" id="A0A8J4H4C9"/>
<evidence type="ECO:0000259" key="1">
    <source>
        <dbReference type="SMART" id="SM00850"/>
    </source>
</evidence>
<name>A0A8J4H4C9_9BACL</name>
<dbReference type="Gene3D" id="2.40.50.1020">
    <property type="entry name" value="LytTr DNA-binding domain"/>
    <property type="match status" value="1"/>
</dbReference>